<comment type="similarity">
    <text evidence="1">Belongs to the UPF0145 family.</text>
</comment>
<dbReference type="RefSeq" id="WP_340348566.1">
    <property type="nucleotide sequence ID" value="NZ_JBBKZT010000053.1"/>
</dbReference>
<reference evidence="2 3" key="1">
    <citation type="submission" date="2024-03" db="EMBL/GenBank/DDBJ databases">
        <title>Novel species of the genus Variovorax.</title>
        <authorList>
            <person name="Liu Q."/>
            <person name="Xin Y.-H."/>
        </authorList>
    </citation>
    <scope>NUCLEOTIDE SEQUENCE [LARGE SCALE GENOMIC DNA]</scope>
    <source>
        <strain evidence="2 3">KACC 18900</strain>
    </source>
</reference>
<gene>
    <name evidence="2" type="ORF">WKW82_38860</name>
</gene>
<accession>A0ABU8X1M7</accession>
<name>A0ABU8X1M7_9BURK</name>
<proteinExistence type="inferred from homology"/>
<dbReference type="InterPro" id="IPR035439">
    <property type="entry name" value="UPF0145_dom_sf"/>
</dbReference>
<sequence length="157" mass="17115">MEVKGQVFGVVVRSRGLAGNILAGLRSLGGGEIIEYTQMLEEARRHAIDRMVKNAHRMGGNAVVMMRFDSSEMGQTMSEIVAYGTAVVVEKLPPQHHDADSFARGGGGAVGGLAWGLDSQVIPKRRRWPCSASFWYWPYCSSDGAIGRRRMMRAGDG</sequence>
<evidence type="ECO:0000313" key="3">
    <source>
        <dbReference type="Proteomes" id="UP001385892"/>
    </source>
</evidence>
<dbReference type="SUPFAM" id="SSF117782">
    <property type="entry name" value="YbjQ-like"/>
    <property type="match status" value="1"/>
</dbReference>
<dbReference type="EMBL" id="JBBKZT010000053">
    <property type="protein sequence ID" value="MEJ8852622.1"/>
    <property type="molecule type" value="Genomic_DNA"/>
</dbReference>
<protein>
    <submittedName>
        <fullName evidence="2">Heavy metal-binding domain-containing protein</fullName>
    </submittedName>
</protein>
<evidence type="ECO:0000313" key="2">
    <source>
        <dbReference type="EMBL" id="MEJ8852622.1"/>
    </source>
</evidence>
<dbReference type="Proteomes" id="UP001385892">
    <property type="component" value="Unassembled WGS sequence"/>
</dbReference>
<dbReference type="Gene3D" id="3.30.110.70">
    <property type="entry name" value="Hypothetical protein apc22750. Chain B"/>
    <property type="match status" value="1"/>
</dbReference>
<organism evidence="2 3">
    <name type="scientific">Variovorax rhizosphaerae</name>
    <dbReference type="NCBI Taxonomy" id="1836200"/>
    <lineage>
        <taxon>Bacteria</taxon>
        <taxon>Pseudomonadati</taxon>
        <taxon>Pseudomonadota</taxon>
        <taxon>Betaproteobacteria</taxon>
        <taxon>Burkholderiales</taxon>
        <taxon>Comamonadaceae</taxon>
        <taxon>Variovorax</taxon>
    </lineage>
</organism>
<keyword evidence="3" id="KW-1185">Reference proteome</keyword>
<dbReference type="Pfam" id="PF01906">
    <property type="entry name" value="YbjQ_1"/>
    <property type="match status" value="1"/>
</dbReference>
<dbReference type="InterPro" id="IPR002765">
    <property type="entry name" value="UPF0145_YbjQ-like"/>
</dbReference>
<evidence type="ECO:0000256" key="1">
    <source>
        <dbReference type="ARBA" id="ARBA00010751"/>
    </source>
</evidence>
<comment type="caution">
    <text evidence="2">The sequence shown here is derived from an EMBL/GenBank/DDBJ whole genome shotgun (WGS) entry which is preliminary data.</text>
</comment>
<dbReference type="PANTHER" id="PTHR34068:SF2">
    <property type="entry name" value="UPF0145 PROTEIN SCO3412"/>
    <property type="match status" value="1"/>
</dbReference>
<dbReference type="PANTHER" id="PTHR34068">
    <property type="entry name" value="UPF0145 PROTEIN YBJQ"/>
    <property type="match status" value="1"/>
</dbReference>